<comment type="caution">
    <text evidence="1">The sequence shown here is derived from an EMBL/GenBank/DDBJ whole genome shotgun (WGS) entry which is preliminary data.</text>
</comment>
<protein>
    <submittedName>
        <fullName evidence="1">Uncharacterized protein</fullName>
    </submittedName>
</protein>
<accession>A0ABP2D3T2</accession>
<reference evidence="1 2" key="1">
    <citation type="submission" date="2007-11" db="EMBL/GenBank/DDBJ databases">
        <authorList>
            <person name="Wagner-Dobler I."/>
            <person name="Ferriera S."/>
            <person name="Johnson J."/>
            <person name="Kravitz S."/>
            <person name="Beeson K."/>
            <person name="Sutton G."/>
            <person name="Rogers Y.-H."/>
            <person name="Friedman R."/>
            <person name="Frazier M."/>
            <person name="Venter J.C."/>
        </authorList>
    </citation>
    <scope>NUCLEOTIDE SEQUENCE [LARGE SCALE GENOMIC DNA]</scope>
    <source>
        <strain evidence="1 2">HEL-45</strain>
    </source>
</reference>
<evidence type="ECO:0000313" key="2">
    <source>
        <dbReference type="Proteomes" id="UP000003257"/>
    </source>
</evidence>
<dbReference type="EMBL" id="ABID01000061">
    <property type="protein sequence ID" value="EDQ02985.1"/>
    <property type="molecule type" value="Genomic_DNA"/>
</dbReference>
<sequence length="25" mass="2656">MAADTLFVAKTEVMDCDIGGDRALL</sequence>
<name>A0ABP2D3T2_9RHOB</name>
<feature type="non-terminal residue" evidence="1">
    <location>
        <position position="25"/>
    </location>
</feature>
<keyword evidence="2" id="KW-1185">Reference proteome</keyword>
<proteinExistence type="predicted"/>
<dbReference type="Proteomes" id="UP000003257">
    <property type="component" value="Unassembled WGS sequence"/>
</dbReference>
<gene>
    <name evidence="1" type="ORF">OIHEL45_16981</name>
</gene>
<organism evidence="1 2">
    <name type="scientific">Sulfitobacter indolifex HEL-45</name>
    <dbReference type="NCBI Taxonomy" id="391624"/>
    <lineage>
        <taxon>Bacteria</taxon>
        <taxon>Pseudomonadati</taxon>
        <taxon>Pseudomonadota</taxon>
        <taxon>Alphaproteobacteria</taxon>
        <taxon>Rhodobacterales</taxon>
        <taxon>Roseobacteraceae</taxon>
        <taxon>Sulfitobacter</taxon>
    </lineage>
</organism>
<evidence type="ECO:0000313" key="1">
    <source>
        <dbReference type="EMBL" id="EDQ02985.1"/>
    </source>
</evidence>